<reference evidence="1" key="1">
    <citation type="submission" date="2022-11" db="EMBL/GenBank/DDBJ databases">
        <title>Genome Sequence of Boeremia exigua.</title>
        <authorList>
            <person name="Buettner E."/>
        </authorList>
    </citation>
    <scope>NUCLEOTIDE SEQUENCE</scope>
    <source>
        <strain evidence="1">CU02</strain>
    </source>
</reference>
<evidence type="ECO:0000313" key="1">
    <source>
        <dbReference type="EMBL" id="KAJ8110370.1"/>
    </source>
</evidence>
<sequence length="224" mass="24729">MDATETPDVDSSCSFAFAAPIGGSKVDCDDINILTQRLDLIMTDADDTDFSKGLNATTDDETNTGGDWSEGGAEIDERDRVLGGFDGHSEGDFTIYNDQDGDTLVECCDFDSRDVSDSESDKENIPPADAKSPHLYPSGFMCADGSDDVYHGDTEKRSKSLRRRVRSAVGRQRFNQQVIGRARVLRLLRERRRPLGARRPLVVDTVRVRRYLEAVVAGSSTIIR</sequence>
<dbReference type="EMBL" id="JAPHNI010000506">
    <property type="protein sequence ID" value="KAJ8110370.1"/>
    <property type="molecule type" value="Genomic_DNA"/>
</dbReference>
<proteinExistence type="predicted"/>
<dbReference type="Proteomes" id="UP001153331">
    <property type="component" value="Unassembled WGS sequence"/>
</dbReference>
<protein>
    <submittedName>
        <fullName evidence="1">Uncharacterized protein</fullName>
    </submittedName>
</protein>
<keyword evidence="2" id="KW-1185">Reference proteome</keyword>
<comment type="caution">
    <text evidence="1">The sequence shown here is derived from an EMBL/GenBank/DDBJ whole genome shotgun (WGS) entry which is preliminary data.</text>
</comment>
<name>A0ACC2I5D5_9PLEO</name>
<evidence type="ECO:0000313" key="2">
    <source>
        <dbReference type="Proteomes" id="UP001153331"/>
    </source>
</evidence>
<gene>
    <name evidence="1" type="ORF">OPT61_g6777</name>
</gene>
<organism evidence="1 2">
    <name type="scientific">Boeremia exigua</name>
    <dbReference type="NCBI Taxonomy" id="749465"/>
    <lineage>
        <taxon>Eukaryota</taxon>
        <taxon>Fungi</taxon>
        <taxon>Dikarya</taxon>
        <taxon>Ascomycota</taxon>
        <taxon>Pezizomycotina</taxon>
        <taxon>Dothideomycetes</taxon>
        <taxon>Pleosporomycetidae</taxon>
        <taxon>Pleosporales</taxon>
        <taxon>Pleosporineae</taxon>
        <taxon>Didymellaceae</taxon>
        <taxon>Boeremia</taxon>
    </lineage>
</organism>
<accession>A0ACC2I5D5</accession>